<dbReference type="PANTHER" id="PTHR31806">
    <property type="entry name" value="PURINE-CYTOSINE PERMEASE FCY2-RELATED"/>
    <property type="match status" value="1"/>
</dbReference>
<proteinExistence type="inferred from homology"/>
<organism evidence="8 9">
    <name type="scientific">Actinoplanes oblitus</name>
    <dbReference type="NCBI Taxonomy" id="3040509"/>
    <lineage>
        <taxon>Bacteria</taxon>
        <taxon>Bacillati</taxon>
        <taxon>Actinomycetota</taxon>
        <taxon>Actinomycetes</taxon>
        <taxon>Micromonosporales</taxon>
        <taxon>Micromonosporaceae</taxon>
        <taxon>Actinoplanes</taxon>
    </lineage>
</organism>
<feature type="transmembrane region" description="Helical" evidence="7">
    <location>
        <begin position="36"/>
        <end position="61"/>
    </location>
</feature>
<dbReference type="InterPro" id="IPR001248">
    <property type="entry name" value="Pur-cyt_permease"/>
</dbReference>
<evidence type="ECO:0000313" key="8">
    <source>
        <dbReference type="EMBL" id="WIM98455.1"/>
    </source>
</evidence>
<evidence type="ECO:0000256" key="2">
    <source>
        <dbReference type="ARBA" id="ARBA00008974"/>
    </source>
</evidence>
<dbReference type="Pfam" id="PF02133">
    <property type="entry name" value="Transp_cyt_pur"/>
    <property type="match status" value="1"/>
</dbReference>
<feature type="transmembrane region" description="Helical" evidence="7">
    <location>
        <begin position="67"/>
        <end position="88"/>
    </location>
</feature>
<dbReference type="InterPro" id="IPR026030">
    <property type="entry name" value="Pur-cyt_permease_Fcy2/21/22"/>
</dbReference>
<keyword evidence="6 7" id="KW-0472">Membrane</keyword>
<keyword evidence="3" id="KW-0813">Transport</keyword>
<evidence type="ECO:0000256" key="4">
    <source>
        <dbReference type="ARBA" id="ARBA00022692"/>
    </source>
</evidence>
<feature type="transmembrane region" description="Helical" evidence="7">
    <location>
        <begin position="109"/>
        <end position="136"/>
    </location>
</feature>
<dbReference type="EMBL" id="CP126980">
    <property type="protein sequence ID" value="WIM98455.1"/>
    <property type="molecule type" value="Genomic_DNA"/>
</dbReference>
<dbReference type="PANTHER" id="PTHR31806:SF1">
    <property type="entry name" value="PURINE-CYTOSINE PERMEASE FCY2-RELATED"/>
    <property type="match status" value="1"/>
</dbReference>
<reference evidence="8 9" key="1">
    <citation type="submission" date="2023-06" db="EMBL/GenBank/DDBJ databases">
        <authorList>
            <person name="Yushchuk O."/>
            <person name="Binda E."/>
            <person name="Ruckert-Reed C."/>
            <person name="Fedorenko V."/>
            <person name="Kalinowski J."/>
            <person name="Marinelli F."/>
        </authorList>
    </citation>
    <scope>NUCLEOTIDE SEQUENCE [LARGE SCALE GENOMIC DNA]</scope>
    <source>
        <strain evidence="8 9">NRRL 3884</strain>
    </source>
</reference>
<evidence type="ECO:0000256" key="5">
    <source>
        <dbReference type="ARBA" id="ARBA00022989"/>
    </source>
</evidence>
<name>A0ABY8WKT5_9ACTN</name>
<accession>A0ABY8WKT5</accession>
<evidence type="ECO:0000256" key="7">
    <source>
        <dbReference type="SAM" id="Phobius"/>
    </source>
</evidence>
<evidence type="ECO:0000256" key="6">
    <source>
        <dbReference type="ARBA" id="ARBA00023136"/>
    </source>
</evidence>
<evidence type="ECO:0000256" key="3">
    <source>
        <dbReference type="ARBA" id="ARBA00022448"/>
    </source>
</evidence>
<evidence type="ECO:0000256" key="1">
    <source>
        <dbReference type="ARBA" id="ARBA00004141"/>
    </source>
</evidence>
<keyword evidence="9" id="KW-1185">Reference proteome</keyword>
<dbReference type="RefSeq" id="WP_284919837.1">
    <property type="nucleotide sequence ID" value="NZ_CP126980.1"/>
</dbReference>
<gene>
    <name evidence="8" type="ORF">ACTOB_002056</name>
</gene>
<keyword evidence="4 7" id="KW-0812">Transmembrane</keyword>
<dbReference type="Proteomes" id="UP001240150">
    <property type="component" value="Chromosome"/>
</dbReference>
<evidence type="ECO:0000313" key="9">
    <source>
        <dbReference type="Proteomes" id="UP001240150"/>
    </source>
</evidence>
<protein>
    <submittedName>
        <fullName evidence="8">Cytosine permease</fullName>
    </submittedName>
</protein>
<keyword evidence="5 7" id="KW-1133">Transmembrane helix</keyword>
<dbReference type="Gene3D" id="1.10.4160.10">
    <property type="entry name" value="Hydantoin permease"/>
    <property type="match status" value="1"/>
</dbReference>
<sequence>MTSTDTLPGDRAGQIEQRGIEFVPDAERHGRPRELFALWAAPNVSYVSLTLGGMLTGLLGLSWQSGLVITVLGNLFWVLIGILAVSGTSSGTPSEVVSRTMFGVRGNRVNIAVTGWLLCVSYIALNLAAAALAAFALSGVLGWEPGTAGQVVLVIVIAAVTLALSVYGHATITRLYQPFSAILAAAFAILGGFVVAHTNWDWRPAEQLSGSALTAAWMAGIASCRPGSTRSSCSRWCSG</sequence>
<feature type="transmembrane region" description="Helical" evidence="7">
    <location>
        <begin position="148"/>
        <end position="167"/>
    </location>
</feature>
<comment type="subcellular location">
    <subcellularLocation>
        <location evidence="1">Membrane</location>
        <topology evidence="1">Multi-pass membrane protein</topology>
    </subcellularLocation>
</comment>
<feature type="transmembrane region" description="Helical" evidence="7">
    <location>
        <begin position="179"/>
        <end position="200"/>
    </location>
</feature>
<comment type="similarity">
    <text evidence="2">Belongs to the purine-cytosine permease (2.A.39) family.</text>
</comment>